<accession>A0ABP5B4J9</accession>
<organism evidence="9 10">
    <name type="scientific">Microbacterium aoyamense</name>
    <dbReference type="NCBI Taxonomy" id="344166"/>
    <lineage>
        <taxon>Bacteria</taxon>
        <taxon>Bacillati</taxon>
        <taxon>Actinomycetota</taxon>
        <taxon>Actinomycetes</taxon>
        <taxon>Micrococcales</taxon>
        <taxon>Microbacteriaceae</taxon>
        <taxon>Microbacterium</taxon>
    </lineage>
</organism>
<dbReference type="InterPro" id="IPR004680">
    <property type="entry name" value="Cit_transptr-like_dom"/>
</dbReference>
<keyword evidence="4" id="KW-0677">Repeat</keyword>
<feature type="transmembrane region" description="Helical" evidence="7">
    <location>
        <begin position="468"/>
        <end position="488"/>
    </location>
</feature>
<feature type="transmembrane region" description="Helical" evidence="7">
    <location>
        <begin position="409"/>
        <end position="429"/>
    </location>
</feature>
<feature type="domain" description="RCK C-terminal" evidence="8">
    <location>
        <begin position="260"/>
        <end position="342"/>
    </location>
</feature>
<protein>
    <submittedName>
        <fullName evidence="9">SLC13 family permease</fullName>
    </submittedName>
</protein>
<comment type="caution">
    <text evidence="9">The sequence shown here is derived from an EMBL/GenBank/DDBJ whole genome shotgun (WGS) entry which is preliminary data.</text>
</comment>
<keyword evidence="6 7" id="KW-0472">Membrane</keyword>
<evidence type="ECO:0000256" key="6">
    <source>
        <dbReference type="ARBA" id="ARBA00023136"/>
    </source>
</evidence>
<evidence type="ECO:0000313" key="10">
    <source>
        <dbReference type="Proteomes" id="UP001501343"/>
    </source>
</evidence>
<dbReference type="EMBL" id="BAAAOF010000004">
    <property type="protein sequence ID" value="GAA1930592.1"/>
    <property type="molecule type" value="Genomic_DNA"/>
</dbReference>
<keyword evidence="3 7" id="KW-0812">Transmembrane</keyword>
<feature type="transmembrane region" description="Helical" evidence="7">
    <location>
        <begin position="205"/>
        <end position="228"/>
    </location>
</feature>
<dbReference type="Pfam" id="PF03600">
    <property type="entry name" value="CitMHS"/>
    <property type="match status" value="1"/>
</dbReference>
<feature type="transmembrane region" description="Helical" evidence="7">
    <location>
        <begin position="533"/>
        <end position="553"/>
    </location>
</feature>
<feature type="transmembrane region" description="Helical" evidence="7">
    <location>
        <begin position="495"/>
        <end position="513"/>
    </location>
</feature>
<reference evidence="10" key="1">
    <citation type="journal article" date="2019" name="Int. J. Syst. Evol. Microbiol.">
        <title>The Global Catalogue of Microorganisms (GCM) 10K type strain sequencing project: providing services to taxonomists for standard genome sequencing and annotation.</title>
        <authorList>
            <consortium name="The Broad Institute Genomics Platform"/>
            <consortium name="The Broad Institute Genome Sequencing Center for Infectious Disease"/>
            <person name="Wu L."/>
            <person name="Ma J."/>
        </authorList>
    </citation>
    <scope>NUCLEOTIDE SEQUENCE [LARGE SCALE GENOMIC DNA]</scope>
    <source>
        <strain evidence="10">JCM 14900</strain>
    </source>
</reference>
<dbReference type="Gene3D" id="3.30.70.1450">
    <property type="entry name" value="Regulator of K+ conductance, C-terminal domain"/>
    <property type="match status" value="1"/>
</dbReference>
<feature type="transmembrane region" description="Helical" evidence="7">
    <location>
        <begin position="168"/>
        <end position="193"/>
    </location>
</feature>
<comment type="subcellular location">
    <subcellularLocation>
        <location evidence="1">Membrane</location>
        <topology evidence="1">Multi-pass membrane protein</topology>
    </subcellularLocation>
</comment>
<dbReference type="InterPro" id="IPR006037">
    <property type="entry name" value="RCK_C"/>
</dbReference>
<feature type="transmembrane region" description="Helical" evidence="7">
    <location>
        <begin position="58"/>
        <end position="77"/>
    </location>
</feature>
<evidence type="ECO:0000256" key="3">
    <source>
        <dbReference type="ARBA" id="ARBA00022692"/>
    </source>
</evidence>
<evidence type="ECO:0000256" key="2">
    <source>
        <dbReference type="ARBA" id="ARBA00022448"/>
    </source>
</evidence>
<proteinExistence type="predicted"/>
<dbReference type="Proteomes" id="UP001501343">
    <property type="component" value="Unassembled WGS sequence"/>
</dbReference>
<dbReference type="PANTHER" id="PTHR43652">
    <property type="entry name" value="BASIC AMINO ACID ANTIPORTER YFCC-RELATED"/>
    <property type="match status" value="1"/>
</dbReference>
<feature type="transmembrane region" description="Helical" evidence="7">
    <location>
        <begin position="89"/>
        <end position="116"/>
    </location>
</feature>
<feature type="transmembrane region" description="Helical" evidence="7">
    <location>
        <begin position="441"/>
        <end position="462"/>
    </location>
</feature>
<gene>
    <name evidence="9" type="ORF">GCM10009775_23320</name>
</gene>
<feature type="transmembrane region" description="Helical" evidence="7">
    <location>
        <begin position="368"/>
        <end position="397"/>
    </location>
</feature>
<dbReference type="PROSITE" id="PS51202">
    <property type="entry name" value="RCK_C"/>
    <property type="match status" value="1"/>
</dbReference>
<dbReference type="InterPro" id="IPR036721">
    <property type="entry name" value="RCK_C_sf"/>
</dbReference>
<feature type="transmembrane region" description="Helical" evidence="7">
    <location>
        <begin position="128"/>
        <end position="156"/>
    </location>
</feature>
<evidence type="ECO:0000259" key="8">
    <source>
        <dbReference type="PROSITE" id="PS51202"/>
    </source>
</evidence>
<evidence type="ECO:0000256" key="5">
    <source>
        <dbReference type="ARBA" id="ARBA00022989"/>
    </source>
</evidence>
<evidence type="ECO:0000256" key="4">
    <source>
        <dbReference type="ARBA" id="ARBA00022737"/>
    </source>
</evidence>
<dbReference type="PANTHER" id="PTHR43652:SF2">
    <property type="entry name" value="BASIC AMINO ACID ANTIPORTER YFCC-RELATED"/>
    <property type="match status" value="1"/>
</dbReference>
<dbReference type="SUPFAM" id="SSF116726">
    <property type="entry name" value="TrkA C-terminal domain-like"/>
    <property type="match status" value="1"/>
</dbReference>
<keyword evidence="2" id="KW-0813">Transport</keyword>
<feature type="transmembrane region" description="Helical" evidence="7">
    <location>
        <begin position="33"/>
        <end position="52"/>
    </location>
</feature>
<evidence type="ECO:0000256" key="1">
    <source>
        <dbReference type="ARBA" id="ARBA00004141"/>
    </source>
</evidence>
<evidence type="ECO:0000256" key="7">
    <source>
        <dbReference type="SAM" id="Phobius"/>
    </source>
</evidence>
<dbReference type="InterPro" id="IPR051679">
    <property type="entry name" value="DASS-Related_Transporters"/>
</dbReference>
<name>A0ABP5B4J9_9MICO</name>
<sequence length="555" mass="57136">MPLAVTLSTHPARAPETHACRAQTDHASDYAEAVDPVVATLSILVLAIAAFVSNRVPLGIVAIGVSLALFFTGVLTLPQALSGFGDPTVLFIAALFVVSESLDATGVTAWAGQIVIGRAGTKRTRLLLVIGVLVAVLTAVISINGAVAALLPLVVVVASRAGIPTSQLLLPLAFSAHAGSLLLLTGTPVNIIVSNIAAENGGRAFGYFEFALVGLPLLAGTLIIIALFGARLLPSRNGAVMPTDLVRHARLLRQQYSLSLDTGTLLGPVNGVTEVVVPPRSPLIGVKLCTGMATPSGDLVLLAARRGSEQLKGQDIVVQAGDALLLQGTWDDLARHTEAPDAKVLAVAAPAQIRRAVPLGRGAKRAMVILGLMVVLLATGIVPPAVGALLAASALVLTRTVAVAQAYQSISWTTIVLIAGMIPLSTAFIQTGTADLVGGWLLGLVGGAGPHVVLLVLVLLTIVLGQLISNTATVLIIAPIAVSIAATLDLSVQPFMMALTVAGAAAFLTPIATPANLMVMEPGGYRFGDYWKLGLPLALWFLVVAVLYVPVVWPF</sequence>
<evidence type="ECO:0000313" key="9">
    <source>
        <dbReference type="EMBL" id="GAA1930592.1"/>
    </source>
</evidence>
<keyword evidence="10" id="KW-1185">Reference proteome</keyword>
<keyword evidence="5 7" id="KW-1133">Transmembrane helix</keyword>